<sequence>MDSDKAVQDAPQKSKFDKEFLSISLLHLASLRGNYLVMEYLLNHFLNEKLTQSQMLEILRFCVVDTLYHDDDQICERIRMIHLFFKIFPNFILPVQSDADPDKQNPLFVPNIHVDLLQLIINKGLVGVVNCSVGKWMCSPLYKAVQHLELFDSTLEMFSCAKADFNCRILSSAVDHKRSASLLERLIRAGADFRKEEKDEGSWTVLHHAAFSYNLTALRYFIWRGCDVNAKDSNGNTPLHILLKYLRSLKVTHELVETLVQHGVDVNVVGEEDHTPLSIAVEKRANKCLDKWTFELLERVAEKSVHTG</sequence>
<feature type="repeat" description="ANK" evidence="3">
    <location>
        <begin position="234"/>
        <end position="271"/>
    </location>
</feature>
<organism evidence="4 5">
    <name type="scientific">Orchesella dallaii</name>
    <dbReference type="NCBI Taxonomy" id="48710"/>
    <lineage>
        <taxon>Eukaryota</taxon>
        <taxon>Metazoa</taxon>
        <taxon>Ecdysozoa</taxon>
        <taxon>Arthropoda</taxon>
        <taxon>Hexapoda</taxon>
        <taxon>Collembola</taxon>
        <taxon>Entomobryomorpha</taxon>
        <taxon>Entomobryoidea</taxon>
        <taxon>Orchesellidae</taxon>
        <taxon>Orchesellinae</taxon>
        <taxon>Orchesella</taxon>
    </lineage>
</organism>
<gene>
    <name evidence="4" type="ORF">ODALV1_LOCUS26903</name>
</gene>
<evidence type="ECO:0000256" key="1">
    <source>
        <dbReference type="ARBA" id="ARBA00022737"/>
    </source>
</evidence>
<dbReference type="SMART" id="SM00248">
    <property type="entry name" value="ANK"/>
    <property type="match status" value="4"/>
</dbReference>
<name>A0ABP1RW63_9HEXA</name>
<dbReference type="InterPro" id="IPR036770">
    <property type="entry name" value="Ankyrin_rpt-contain_sf"/>
</dbReference>
<keyword evidence="5" id="KW-1185">Reference proteome</keyword>
<evidence type="ECO:0000256" key="2">
    <source>
        <dbReference type="ARBA" id="ARBA00023043"/>
    </source>
</evidence>
<dbReference type="Gene3D" id="1.25.40.20">
    <property type="entry name" value="Ankyrin repeat-containing domain"/>
    <property type="match status" value="1"/>
</dbReference>
<evidence type="ECO:0000256" key="3">
    <source>
        <dbReference type="PROSITE-ProRule" id="PRU00023"/>
    </source>
</evidence>
<comment type="caution">
    <text evidence="4">The sequence shown here is derived from an EMBL/GenBank/DDBJ whole genome shotgun (WGS) entry which is preliminary data.</text>
</comment>
<keyword evidence="1" id="KW-0677">Repeat</keyword>
<keyword evidence="2 3" id="KW-0040">ANK repeat</keyword>
<feature type="repeat" description="ANK" evidence="3">
    <location>
        <begin position="201"/>
        <end position="233"/>
    </location>
</feature>
<dbReference type="PANTHER" id="PTHR24198">
    <property type="entry name" value="ANKYRIN REPEAT AND PROTEIN KINASE DOMAIN-CONTAINING PROTEIN"/>
    <property type="match status" value="1"/>
</dbReference>
<dbReference type="SUPFAM" id="SSF48403">
    <property type="entry name" value="Ankyrin repeat"/>
    <property type="match status" value="1"/>
</dbReference>
<accession>A0ABP1RW63</accession>
<dbReference type="PANTHER" id="PTHR24198:SF165">
    <property type="entry name" value="ANKYRIN REPEAT-CONTAINING PROTEIN-RELATED"/>
    <property type="match status" value="1"/>
</dbReference>
<dbReference type="PROSITE" id="PS50088">
    <property type="entry name" value="ANK_REPEAT"/>
    <property type="match status" value="2"/>
</dbReference>
<dbReference type="InterPro" id="IPR002110">
    <property type="entry name" value="Ankyrin_rpt"/>
</dbReference>
<dbReference type="PROSITE" id="PS50297">
    <property type="entry name" value="ANK_REP_REGION"/>
    <property type="match status" value="1"/>
</dbReference>
<dbReference type="EMBL" id="CAXLJM020000117">
    <property type="protein sequence ID" value="CAL8137408.1"/>
    <property type="molecule type" value="Genomic_DNA"/>
</dbReference>
<evidence type="ECO:0000313" key="5">
    <source>
        <dbReference type="Proteomes" id="UP001642540"/>
    </source>
</evidence>
<evidence type="ECO:0000313" key="4">
    <source>
        <dbReference type="EMBL" id="CAL8137408.1"/>
    </source>
</evidence>
<protein>
    <submittedName>
        <fullName evidence="4">Uncharacterized protein</fullName>
    </submittedName>
</protein>
<dbReference type="Pfam" id="PF12796">
    <property type="entry name" value="Ank_2"/>
    <property type="match status" value="1"/>
</dbReference>
<dbReference type="Proteomes" id="UP001642540">
    <property type="component" value="Unassembled WGS sequence"/>
</dbReference>
<reference evidence="4 5" key="1">
    <citation type="submission" date="2024-08" db="EMBL/GenBank/DDBJ databases">
        <authorList>
            <person name="Cucini C."/>
            <person name="Frati F."/>
        </authorList>
    </citation>
    <scope>NUCLEOTIDE SEQUENCE [LARGE SCALE GENOMIC DNA]</scope>
</reference>
<proteinExistence type="predicted"/>